<reference evidence="2 3" key="1">
    <citation type="submission" date="2014-04" db="EMBL/GenBank/DDBJ databases">
        <authorList>
            <consortium name="DOE Joint Genome Institute"/>
            <person name="Kuo A."/>
            <person name="Kohler A."/>
            <person name="Jargeat P."/>
            <person name="Nagy L.G."/>
            <person name="Floudas D."/>
            <person name="Copeland A."/>
            <person name="Barry K.W."/>
            <person name="Cichocki N."/>
            <person name="Veneault-Fourrey C."/>
            <person name="LaButti K."/>
            <person name="Lindquist E.A."/>
            <person name="Lipzen A."/>
            <person name="Lundell T."/>
            <person name="Morin E."/>
            <person name="Murat C."/>
            <person name="Sun H."/>
            <person name="Tunlid A."/>
            <person name="Henrissat B."/>
            <person name="Grigoriev I.V."/>
            <person name="Hibbett D.S."/>
            <person name="Martin F."/>
            <person name="Nordberg H.P."/>
            <person name="Cantor M.N."/>
            <person name="Hua S.X."/>
        </authorList>
    </citation>
    <scope>NUCLEOTIDE SEQUENCE [LARGE SCALE GENOMIC DNA]</scope>
    <source>
        <strain evidence="2 3">Ve08.2h10</strain>
    </source>
</reference>
<dbReference type="AlphaFoldDB" id="A0A0D0DKW0"/>
<dbReference type="PROSITE" id="PS50082">
    <property type="entry name" value="WD_REPEATS_2"/>
    <property type="match status" value="2"/>
</dbReference>
<reference evidence="3" key="2">
    <citation type="submission" date="2015-01" db="EMBL/GenBank/DDBJ databases">
        <title>Evolutionary Origins and Diversification of the Mycorrhizal Mutualists.</title>
        <authorList>
            <consortium name="DOE Joint Genome Institute"/>
            <consortium name="Mycorrhizal Genomics Consortium"/>
            <person name="Kohler A."/>
            <person name="Kuo A."/>
            <person name="Nagy L.G."/>
            <person name="Floudas D."/>
            <person name="Copeland A."/>
            <person name="Barry K.W."/>
            <person name="Cichocki N."/>
            <person name="Veneault-Fourrey C."/>
            <person name="LaButti K."/>
            <person name="Lindquist E.A."/>
            <person name="Lipzen A."/>
            <person name="Lundell T."/>
            <person name="Morin E."/>
            <person name="Murat C."/>
            <person name="Riley R."/>
            <person name="Ohm R."/>
            <person name="Sun H."/>
            <person name="Tunlid A."/>
            <person name="Henrissat B."/>
            <person name="Grigoriev I.V."/>
            <person name="Hibbett D.S."/>
            <person name="Martin F."/>
        </authorList>
    </citation>
    <scope>NUCLEOTIDE SEQUENCE [LARGE SCALE GENOMIC DNA]</scope>
    <source>
        <strain evidence="3">Ve08.2h10</strain>
    </source>
</reference>
<dbReference type="SMART" id="SM00320">
    <property type="entry name" value="WD40"/>
    <property type="match status" value="2"/>
</dbReference>
<proteinExistence type="predicted"/>
<dbReference type="InterPro" id="IPR036322">
    <property type="entry name" value="WD40_repeat_dom_sf"/>
</dbReference>
<sequence>MEHEGKVWDLAVTRDGGRILSGGDGRIRVWDVETHELIEEWEGHTRAIWCIAVSPDDRLAASGGFNGEILIRDIEEGGQIRHSIDAGHMVRSLCFSPNGENLACSV</sequence>
<evidence type="ECO:0008006" key="4">
    <source>
        <dbReference type="Google" id="ProtNLM"/>
    </source>
</evidence>
<dbReference type="InParanoid" id="A0A0D0DKW0"/>
<dbReference type="Gene3D" id="2.130.10.10">
    <property type="entry name" value="YVTN repeat-like/Quinoprotein amine dehydrogenase"/>
    <property type="match status" value="1"/>
</dbReference>
<dbReference type="HOGENOM" id="CLU_2229568_0_0_1"/>
<dbReference type="EMBL" id="KN826445">
    <property type="protein sequence ID" value="KIK78875.1"/>
    <property type="molecule type" value="Genomic_DNA"/>
</dbReference>
<dbReference type="PANTHER" id="PTHR19879:SF9">
    <property type="entry name" value="TRANSCRIPTION INITIATION FACTOR TFIID SUBUNIT 5"/>
    <property type="match status" value="1"/>
</dbReference>
<feature type="non-terminal residue" evidence="2">
    <location>
        <position position="106"/>
    </location>
</feature>
<name>A0A0D0DKW0_9AGAM</name>
<accession>A0A0D0DKW0</accession>
<feature type="repeat" description="WD" evidence="1">
    <location>
        <begin position="1"/>
        <end position="40"/>
    </location>
</feature>
<feature type="repeat" description="WD" evidence="1">
    <location>
        <begin position="41"/>
        <end position="82"/>
    </location>
</feature>
<dbReference type="InterPro" id="IPR015943">
    <property type="entry name" value="WD40/YVTN_repeat-like_dom_sf"/>
</dbReference>
<protein>
    <recommendedName>
        <fullName evidence="4">Anaphase-promoting complex subunit 4 WD40 domain-containing protein</fullName>
    </recommendedName>
</protein>
<evidence type="ECO:0000256" key="1">
    <source>
        <dbReference type="PROSITE-ProRule" id="PRU00221"/>
    </source>
</evidence>
<dbReference type="Pfam" id="PF00400">
    <property type="entry name" value="WD40"/>
    <property type="match status" value="3"/>
</dbReference>
<dbReference type="STRING" id="930991.A0A0D0DKW0"/>
<evidence type="ECO:0000313" key="3">
    <source>
        <dbReference type="Proteomes" id="UP000054538"/>
    </source>
</evidence>
<gene>
    <name evidence="2" type="ORF">PAXRUDRAFT_834381</name>
</gene>
<dbReference type="SUPFAM" id="SSF50978">
    <property type="entry name" value="WD40 repeat-like"/>
    <property type="match status" value="1"/>
</dbReference>
<dbReference type="Proteomes" id="UP000054538">
    <property type="component" value="Unassembled WGS sequence"/>
</dbReference>
<dbReference type="InterPro" id="IPR001680">
    <property type="entry name" value="WD40_rpt"/>
</dbReference>
<keyword evidence="3" id="KW-1185">Reference proteome</keyword>
<dbReference type="PANTHER" id="PTHR19879">
    <property type="entry name" value="TRANSCRIPTION INITIATION FACTOR TFIID"/>
    <property type="match status" value="1"/>
</dbReference>
<keyword evidence="1" id="KW-0853">WD repeat</keyword>
<dbReference type="OrthoDB" id="3203311at2759"/>
<evidence type="ECO:0000313" key="2">
    <source>
        <dbReference type="EMBL" id="KIK78875.1"/>
    </source>
</evidence>
<organism evidence="2 3">
    <name type="scientific">Paxillus rubicundulus Ve08.2h10</name>
    <dbReference type="NCBI Taxonomy" id="930991"/>
    <lineage>
        <taxon>Eukaryota</taxon>
        <taxon>Fungi</taxon>
        <taxon>Dikarya</taxon>
        <taxon>Basidiomycota</taxon>
        <taxon>Agaricomycotina</taxon>
        <taxon>Agaricomycetes</taxon>
        <taxon>Agaricomycetidae</taxon>
        <taxon>Boletales</taxon>
        <taxon>Paxilineae</taxon>
        <taxon>Paxillaceae</taxon>
        <taxon>Paxillus</taxon>
    </lineage>
</organism>